<proteinExistence type="predicted"/>
<reference evidence="2 3" key="1">
    <citation type="journal article" date="2019" name="Int. J. Syst. Evol. Microbiol.">
        <title>The Global Catalogue of Microorganisms (GCM) 10K type strain sequencing project: providing services to taxonomists for standard genome sequencing and annotation.</title>
        <authorList>
            <consortium name="The Broad Institute Genomics Platform"/>
            <consortium name="The Broad Institute Genome Sequencing Center for Infectious Disease"/>
            <person name="Wu L."/>
            <person name="Ma J."/>
        </authorList>
    </citation>
    <scope>NUCLEOTIDE SEQUENCE [LARGE SCALE GENOMIC DNA]</scope>
    <source>
        <strain evidence="2 3">JCM 16021</strain>
    </source>
</reference>
<dbReference type="Proteomes" id="UP001500575">
    <property type="component" value="Unassembled WGS sequence"/>
</dbReference>
<gene>
    <name evidence="2" type="ORF">GCM10009843_03430</name>
</gene>
<protein>
    <recommendedName>
        <fullName evidence="1">DUF222 domain-containing protein</fullName>
    </recommendedName>
</protein>
<name>A0ABN2XRW0_9ACTN</name>
<dbReference type="CDD" id="cd00085">
    <property type="entry name" value="HNHc"/>
    <property type="match status" value="1"/>
</dbReference>
<dbReference type="Pfam" id="PF02720">
    <property type="entry name" value="DUF222"/>
    <property type="match status" value="1"/>
</dbReference>
<sequence length="429" mass="47282">MSVVTPSVVPTMIDPTPFRRHPVLDCTDVIRAALHDVVDIDLTYMRTEEKAEALRELTTLTSPIEGLRLKVLAASDDVAAEHADKRVADWVARQTRCDKRAAHAQQTLAEALDGRWTRIGGGVTSGRVHLDQARVIVRALDQLPPQIGPEVRRLAEEQLLEFADDFGPRELVKLGERILAYVAPQVADDAERKALEAAERRAETRTRLTYKTRPDGSLEYSGVLPPVEGAILKTVIDAKSSPRRRDQAGGWTDPATGQRLTADQVRGEAFRDLIANLDPQDLGQHGGKPVSVFVTITHRELTTGLGTAQLSTAETITAGHARRLACNAGLIPAVLGTQSEVLDLGRTARLHTPAQRKARLLTTTECQIDGCTVPAAWCDSHHPEPWSQGGKTNLKDHYFACAWHHHKIHDPRYETTYHPDGAITLHRRT</sequence>
<organism evidence="2 3">
    <name type="scientific">Nocardioides bigeumensis</name>
    <dbReference type="NCBI Taxonomy" id="433657"/>
    <lineage>
        <taxon>Bacteria</taxon>
        <taxon>Bacillati</taxon>
        <taxon>Actinomycetota</taxon>
        <taxon>Actinomycetes</taxon>
        <taxon>Propionibacteriales</taxon>
        <taxon>Nocardioidaceae</taxon>
        <taxon>Nocardioides</taxon>
    </lineage>
</organism>
<evidence type="ECO:0000313" key="3">
    <source>
        <dbReference type="Proteomes" id="UP001500575"/>
    </source>
</evidence>
<accession>A0ABN2XRW0</accession>
<dbReference type="InterPro" id="IPR003870">
    <property type="entry name" value="DUF222"/>
</dbReference>
<comment type="caution">
    <text evidence="2">The sequence shown here is derived from an EMBL/GenBank/DDBJ whole genome shotgun (WGS) entry which is preliminary data.</text>
</comment>
<evidence type="ECO:0000313" key="2">
    <source>
        <dbReference type="EMBL" id="GAA2114736.1"/>
    </source>
</evidence>
<keyword evidence="3" id="KW-1185">Reference proteome</keyword>
<dbReference type="EMBL" id="BAAAQQ010000002">
    <property type="protein sequence ID" value="GAA2114736.1"/>
    <property type="molecule type" value="Genomic_DNA"/>
</dbReference>
<dbReference type="InterPro" id="IPR003615">
    <property type="entry name" value="HNH_nuc"/>
</dbReference>
<feature type="domain" description="DUF222" evidence="1">
    <location>
        <begin position="57"/>
        <end position="358"/>
    </location>
</feature>
<evidence type="ECO:0000259" key="1">
    <source>
        <dbReference type="Pfam" id="PF02720"/>
    </source>
</evidence>